<reference evidence="1" key="1">
    <citation type="journal article" date="2020" name="Nature">
        <title>Giant virus diversity and host interactions through global metagenomics.</title>
        <authorList>
            <person name="Schulz F."/>
            <person name="Roux S."/>
            <person name="Paez-Espino D."/>
            <person name="Jungbluth S."/>
            <person name="Walsh D.A."/>
            <person name="Denef V.J."/>
            <person name="McMahon K.D."/>
            <person name="Konstantinidis K.T."/>
            <person name="Eloe-Fadrosh E.A."/>
            <person name="Kyrpides N.C."/>
            <person name="Woyke T."/>
        </authorList>
    </citation>
    <scope>NUCLEOTIDE SEQUENCE</scope>
    <source>
        <strain evidence="1">GVMAG-S-1101164-105</strain>
    </source>
</reference>
<accession>A0A6C0JVD3</accession>
<organism evidence="1">
    <name type="scientific">viral metagenome</name>
    <dbReference type="NCBI Taxonomy" id="1070528"/>
    <lineage>
        <taxon>unclassified sequences</taxon>
        <taxon>metagenomes</taxon>
        <taxon>organismal metagenomes</taxon>
    </lineage>
</organism>
<proteinExistence type="predicted"/>
<dbReference type="AlphaFoldDB" id="A0A6C0JVD3"/>
<dbReference type="EMBL" id="MN740744">
    <property type="protein sequence ID" value="QHU09722.1"/>
    <property type="molecule type" value="Genomic_DNA"/>
</dbReference>
<protein>
    <submittedName>
        <fullName evidence="1">Uncharacterized protein</fullName>
    </submittedName>
</protein>
<name>A0A6C0JVD3_9ZZZZ</name>
<sequence>MDDLESQQQTLIALGKKSENNARFILDSYLNTA</sequence>
<evidence type="ECO:0000313" key="1">
    <source>
        <dbReference type="EMBL" id="QHU09722.1"/>
    </source>
</evidence>